<dbReference type="Proteomes" id="UP000267035">
    <property type="component" value="Unassembled WGS sequence"/>
</dbReference>
<protein>
    <submittedName>
        <fullName evidence="2">Ig-like domain repeat protein</fullName>
    </submittedName>
</protein>
<dbReference type="EMBL" id="RDQL01000006">
    <property type="protein sequence ID" value="RMX00261.1"/>
    <property type="molecule type" value="Genomic_DNA"/>
</dbReference>
<proteinExistence type="predicted"/>
<feature type="chain" id="PRO_5017956317" evidence="1">
    <location>
        <begin position="27"/>
        <end position="1126"/>
    </location>
</feature>
<keyword evidence="1" id="KW-0732">Signal</keyword>
<sequence length="1126" mass="122897">MPPPPFRRRWLSVAALGASLTLAAQVASTAATPPGKPAQGADASKPAAAPVTVATCVAQPLPSGWQDIQAVYLAFYLRPGDPAGLRYWAEKAGGDITTILADFGNSAEAKRLYGDITPETIGDAIDKIYQALFGKAPDAPGKQHYIDGYRDGRYSAADLAYRILQGAQNDDKRAIEHKLAAANFFTRTVDDDLDGRNQQVTYDWQDEVHVRTWMRQITASNVPTPEQTRDFVREKVASARDPVRVQPVAVPRMDSVSFGSVQIGKKIPLNIQGYYLPSTSHLSISGVQCDAPTQVQCDGSGFQQICALGGVGQKSIVLQSSDGKIIDRRELQFPSLRSAPVLQGKVFSGLNQDGVVSICAADGGFNSTNQCFKSSLNNGFYEASVDEHDYYIIRYTQNNSRSPDGFSLMPGQEMVAIASLQDVFAGNVDISPFSNLAAKLTREYSGSASERYTKAHEAVREMFDLRRTPDSESISPDQHVVRQEISVASLAMAGFHMDGVCRNRVEKLSCMTENLPQLIDFDEGNSQISIKSDLIAAMQFSAIHISATQKGWHISNPKTRDLVPVYLPVYRTEDDLREARSEAKRIFSRQILQYIEVEKVEKNFWTAISSGFDRIKELGLHISNISTEFARNSFETVSDAALRLIGKIKSGMDYTNDAFADAMEKAPEAFEKCKEGDCSLLGDLVRKELVTDWIGGTIINVADLTLESASIAEDFFIDTIFNMSKALGTGTTKTLTDMGKMDVDSKNDIDRRWGDWSSQARGVVNTLLILKNAKDTLEDIKKIDGAIKNIGSTPPGGLGDLGSILLDAGFTVTKDVLDLNNSMDKVLKNDIANKYKEKISRNGEVYEVKVMNLTPQQTMLNSATSFTVQGRNLPATAIMSIADAECQRPSQRRSDGTGFTQICTLRGTAGWKQVKIKTNTDANGGQIINDTISVRAVSDARPEVFHLSPQQTMLNSATSFTVQGRNLPATAIMSIADAECQRPSQRRSDGTGFTQICTLRGTAGWKQVKIKTNTDANGGQIINDTISVRAVSDARPEVFHLSPQQTMLNSATSFTVQGRNLPATAIMSIADAECQRPSQRRSDGTGFTQICTLRGTAGWKQVKIKTNTDANGGQIINDTISVRAVR</sequence>
<comment type="caution">
    <text evidence="2">The sequence shown here is derived from an EMBL/GenBank/DDBJ whole genome shotgun (WGS) entry which is preliminary data.</text>
</comment>
<dbReference type="AlphaFoldDB" id="A0A3M6QCB6"/>
<feature type="signal peptide" evidence="1">
    <location>
        <begin position="1"/>
        <end position="26"/>
    </location>
</feature>
<organism evidence="2 3">
    <name type="scientific">Allofranklinella schreckenbergeri</name>
    <dbReference type="NCBI Taxonomy" id="1076744"/>
    <lineage>
        <taxon>Bacteria</taxon>
        <taxon>Pseudomonadati</taxon>
        <taxon>Pseudomonadota</taxon>
        <taxon>Betaproteobacteria</taxon>
        <taxon>Burkholderiales</taxon>
        <taxon>Comamonadaceae</taxon>
        <taxon>Allofranklinella</taxon>
    </lineage>
</organism>
<name>A0A3M6QCB6_9BURK</name>
<evidence type="ECO:0000313" key="3">
    <source>
        <dbReference type="Proteomes" id="UP000267035"/>
    </source>
</evidence>
<dbReference type="RefSeq" id="WP_122253892.1">
    <property type="nucleotide sequence ID" value="NZ_RDQL01000006.1"/>
</dbReference>
<accession>A0A3M6QCB6</accession>
<reference evidence="2 3" key="1">
    <citation type="submission" date="2018-10" db="EMBL/GenBank/DDBJ databases">
        <title>Comamonadaceae CDC group NO-1 genome sequencing and assembly.</title>
        <authorList>
            <person name="Bernier A.-M."/>
            <person name="Bernard K."/>
        </authorList>
    </citation>
    <scope>NUCLEOTIDE SEQUENCE [LARGE SCALE GENOMIC DNA]</scope>
    <source>
        <strain evidence="2 3">NML161473</strain>
    </source>
</reference>
<evidence type="ECO:0000313" key="2">
    <source>
        <dbReference type="EMBL" id="RMX00261.1"/>
    </source>
</evidence>
<evidence type="ECO:0000256" key="1">
    <source>
        <dbReference type="SAM" id="SignalP"/>
    </source>
</evidence>
<keyword evidence="3" id="KW-1185">Reference proteome</keyword>
<gene>
    <name evidence="2" type="ORF">EBQ25_06310</name>
</gene>